<sequence length="609" mass="68618">MLTRLSQVYLVNRSLYSSIFTLSSRLSSSYTKLPFPSSKLTQSYYYHASDAPLLYHTIGDHLDQLANTYPNHECYVFKSEGNKRYTYKSFLDEVDSLAASLLELGFEKGDRIGVWLPNTSQTCAMSYVASKLGLIKVNINPAYTDRELSYCINKVGCKGLVMRPNVKTIDCIAILNRLVPELSEKKHELNAKLLPTLKHVILTPGDNEQHGKIPSYIPSGIHLYNDLVRKGAGRRQEERRKRQSEMNGDTPVAIFYTSGTTGQPKAATLTNFNLLNTSVPMYYTHPEYMSRVCCPVPTFHLFGEGGGTLNINAPGYFVAFPAIVPDTLETMRTIHEEKCTALIGPPIIWRDLLNHPRRKEFDLSSLLFGMIGAAPVSPVLLEALEREIPVKEMSQVYGQTENTGLMVMSIFAGDNKKLRFASVGKAMPHVEMKIADKNNHILPIGEEGEICARGFNLMKGYYGDEEKTRSTITPCGWLKTGDIGYMDEDGYVYYRTRQKELIIVGGLNVYPVEVENCLLEHPCISDAQVFGIPDERYGEIVCAWIKAKPNTKIENVEDIKKFLESKLAFFKVPKHVKVVESFLPFMTQTGKVQKFKLTETMVKEILKSF</sequence>
<comment type="caution">
    <text evidence="10">The sequence shown here is derived from an EMBL/GenBank/DDBJ whole genome shotgun (WGS) entry which is preliminary data.</text>
</comment>
<gene>
    <name evidence="10" type="ORF">IZO911_LOCUS1301</name>
    <name evidence="11" type="ORF">JYZ213_LOCUS7677</name>
    <name evidence="12" type="ORF">KXQ929_LOCUS740</name>
    <name evidence="13" type="ORF">OXD698_LOCUS3312</name>
</gene>
<dbReference type="EMBL" id="CAJNOG010000051">
    <property type="protein sequence ID" value="CAF0846882.1"/>
    <property type="molecule type" value="Genomic_DNA"/>
</dbReference>
<feature type="domain" description="AMP-dependent synthetase/ligase" evidence="8">
    <location>
        <begin position="64"/>
        <end position="462"/>
    </location>
</feature>
<name>A0A813M6C4_9BILA</name>
<comment type="catalytic activity">
    <reaction evidence="6">
        <text>octanoate + ATP + CoA = octanoyl-CoA + AMP + diphosphate</text>
        <dbReference type="Rhea" id="RHEA:33631"/>
        <dbReference type="ChEBI" id="CHEBI:25646"/>
        <dbReference type="ChEBI" id="CHEBI:30616"/>
        <dbReference type="ChEBI" id="CHEBI:33019"/>
        <dbReference type="ChEBI" id="CHEBI:57287"/>
        <dbReference type="ChEBI" id="CHEBI:57386"/>
        <dbReference type="ChEBI" id="CHEBI:456215"/>
    </reaction>
</comment>
<dbReference type="GO" id="GO:0006631">
    <property type="term" value="P:fatty acid metabolic process"/>
    <property type="evidence" value="ECO:0007669"/>
    <property type="project" value="TreeGrafter"/>
</dbReference>
<dbReference type="Proteomes" id="UP000663845">
    <property type="component" value="Unassembled WGS sequence"/>
</dbReference>
<comment type="catalytic activity">
    <reaction evidence="7">
        <text>a medium-chain fatty acid + ATP + CoA = a medium-chain fatty acyl-CoA + AMP + diphosphate</text>
        <dbReference type="Rhea" id="RHEA:48340"/>
        <dbReference type="ChEBI" id="CHEBI:30616"/>
        <dbReference type="ChEBI" id="CHEBI:33019"/>
        <dbReference type="ChEBI" id="CHEBI:57287"/>
        <dbReference type="ChEBI" id="CHEBI:59558"/>
        <dbReference type="ChEBI" id="CHEBI:90546"/>
        <dbReference type="ChEBI" id="CHEBI:456215"/>
        <dbReference type="EC" id="6.2.1.2"/>
    </reaction>
</comment>
<evidence type="ECO:0000259" key="8">
    <source>
        <dbReference type="Pfam" id="PF00501"/>
    </source>
</evidence>
<dbReference type="PANTHER" id="PTHR43201">
    <property type="entry name" value="ACYL-COA SYNTHETASE"/>
    <property type="match status" value="1"/>
</dbReference>
<evidence type="ECO:0000313" key="12">
    <source>
        <dbReference type="EMBL" id="CAF3513405.1"/>
    </source>
</evidence>
<dbReference type="InterPro" id="IPR045851">
    <property type="entry name" value="AMP-bd_C_sf"/>
</dbReference>
<dbReference type="EC" id="6.2.1.2" evidence="4"/>
<proteinExistence type="inferred from homology"/>
<dbReference type="EMBL" id="CAJNOE010000006">
    <property type="protein sequence ID" value="CAF0717299.1"/>
    <property type="molecule type" value="Genomic_DNA"/>
</dbReference>
<accession>A0A813M6C4</accession>
<dbReference type="InterPro" id="IPR020845">
    <property type="entry name" value="AMP-binding_CS"/>
</dbReference>
<evidence type="ECO:0000259" key="9">
    <source>
        <dbReference type="Pfam" id="PF13193"/>
    </source>
</evidence>
<keyword evidence="2" id="KW-0436">Ligase</keyword>
<evidence type="ECO:0000256" key="1">
    <source>
        <dbReference type="ARBA" id="ARBA00006432"/>
    </source>
</evidence>
<dbReference type="Pfam" id="PF13193">
    <property type="entry name" value="AMP-binding_C"/>
    <property type="match status" value="1"/>
</dbReference>
<evidence type="ECO:0000313" key="10">
    <source>
        <dbReference type="EMBL" id="CAF0717299.1"/>
    </source>
</evidence>
<dbReference type="Gene3D" id="2.30.38.10">
    <property type="entry name" value="Luciferase, Domain 3"/>
    <property type="match status" value="1"/>
</dbReference>
<dbReference type="Gene3D" id="3.40.50.980">
    <property type="match status" value="2"/>
</dbReference>
<dbReference type="Proteomes" id="UP000663860">
    <property type="component" value="Unassembled WGS sequence"/>
</dbReference>
<evidence type="ECO:0000256" key="7">
    <source>
        <dbReference type="ARBA" id="ARBA00048277"/>
    </source>
</evidence>
<dbReference type="EMBL" id="CAJOBB010000018">
    <property type="protein sequence ID" value="CAF3513405.1"/>
    <property type="molecule type" value="Genomic_DNA"/>
</dbReference>
<protein>
    <recommendedName>
        <fullName evidence="5">Medium-chain acyl-CoA ligase ACSF2, mitochondrial</fullName>
        <ecNumber evidence="4">6.2.1.2</ecNumber>
    </recommendedName>
</protein>
<evidence type="ECO:0000313" key="11">
    <source>
        <dbReference type="EMBL" id="CAF0846882.1"/>
    </source>
</evidence>
<dbReference type="Proteomes" id="UP000663868">
    <property type="component" value="Unassembled WGS sequence"/>
</dbReference>
<dbReference type="PROSITE" id="PS00455">
    <property type="entry name" value="AMP_BINDING"/>
    <property type="match status" value="1"/>
</dbReference>
<dbReference type="AlphaFoldDB" id="A0A813M6C4"/>
<reference evidence="10" key="1">
    <citation type="submission" date="2021-02" db="EMBL/GenBank/DDBJ databases">
        <authorList>
            <person name="Nowell W R."/>
        </authorList>
    </citation>
    <scope>NUCLEOTIDE SEQUENCE</scope>
</reference>
<dbReference type="EMBL" id="CAJOAZ010000116">
    <property type="protein sequence ID" value="CAF3538497.1"/>
    <property type="molecule type" value="Genomic_DNA"/>
</dbReference>
<organism evidence="10 14">
    <name type="scientific">Adineta steineri</name>
    <dbReference type="NCBI Taxonomy" id="433720"/>
    <lineage>
        <taxon>Eukaryota</taxon>
        <taxon>Metazoa</taxon>
        <taxon>Spiralia</taxon>
        <taxon>Gnathifera</taxon>
        <taxon>Rotifera</taxon>
        <taxon>Eurotatoria</taxon>
        <taxon>Bdelloidea</taxon>
        <taxon>Adinetida</taxon>
        <taxon>Adinetidae</taxon>
        <taxon>Adineta</taxon>
    </lineage>
</organism>
<evidence type="ECO:0000256" key="4">
    <source>
        <dbReference type="ARBA" id="ARBA00039009"/>
    </source>
</evidence>
<dbReference type="Gene3D" id="3.30.300.30">
    <property type="match status" value="1"/>
</dbReference>
<dbReference type="PANTHER" id="PTHR43201:SF5">
    <property type="entry name" value="MEDIUM-CHAIN ACYL-COA LIGASE ACSF2, MITOCHONDRIAL"/>
    <property type="match status" value="1"/>
</dbReference>
<evidence type="ECO:0000313" key="13">
    <source>
        <dbReference type="EMBL" id="CAF3538497.1"/>
    </source>
</evidence>
<evidence type="ECO:0000256" key="2">
    <source>
        <dbReference type="ARBA" id="ARBA00022598"/>
    </source>
</evidence>
<dbReference type="InterPro" id="IPR000873">
    <property type="entry name" value="AMP-dep_synth/lig_dom"/>
</dbReference>
<comment type="similarity">
    <text evidence="1">Belongs to the ATP-dependent AMP-binding enzyme family.</text>
</comment>
<evidence type="ECO:0000313" key="14">
    <source>
        <dbReference type="Proteomes" id="UP000663860"/>
    </source>
</evidence>
<dbReference type="SUPFAM" id="SSF56801">
    <property type="entry name" value="Acetyl-CoA synthetase-like"/>
    <property type="match status" value="1"/>
</dbReference>
<comment type="function">
    <text evidence="3">Acyl-CoA synthases catalyze the initial reaction in fatty acid metabolism, by forming a thioester with CoA. Has some preference toward medium-chain substrates. Plays a role in adipocyte differentiation.</text>
</comment>
<dbReference type="Proteomes" id="UP000663844">
    <property type="component" value="Unassembled WGS sequence"/>
</dbReference>
<evidence type="ECO:0000256" key="3">
    <source>
        <dbReference type="ARBA" id="ARBA00037247"/>
    </source>
</evidence>
<feature type="domain" description="AMP-binding enzyme C-terminal" evidence="9">
    <location>
        <begin position="513"/>
        <end position="591"/>
    </location>
</feature>
<dbReference type="InterPro" id="IPR025110">
    <property type="entry name" value="AMP-bd_C"/>
</dbReference>
<evidence type="ECO:0000256" key="5">
    <source>
        <dbReference type="ARBA" id="ARBA00039638"/>
    </source>
</evidence>
<evidence type="ECO:0000256" key="6">
    <source>
        <dbReference type="ARBA" id="ARBA00047319"/>
    </source>
</evidence>
<dbReference type="GO" id="GO:0031956">
    <property type="term" value="F:medium-chain fatty acid-CoA ligase activity"/>
    <property type="evidence" value="ECO:0007669"/>
    <property type="project" value="UniProtKB-EC"/>
</dbReference>
<dbReference type="Pfam" id="PF00501">
    <property type="entry name" value="AMP-binding"/>
    <property type="match status" value="1"/>
</dbReference>